<evidence type="ECO:0000313" key="9">
    <source>
        <dbReference type="EMBL" id="SAY59834.1"/>
    </source>
</evidence>
<accession>A0A133CDK2</accession>
<evidence type="ECO:0000313" key="10">
    <source>
        <dbReference type="Proteomes" id="UP000183509"/>
    </source>
</evidence>
<evidence type="ECO:0000313" key="13">
    <source>
        <dbReference type="Proteomes" id="UP000469871"/>
    </source>
</evidence>
<reference evidence="8 12" key="3">
    <citation type="submission" date="2018-05" db="EMBL/GenBank/DDBJ databases">
        <title>Vancomycin-resistant Enterococcus faecium strain from Chelyabinsk, Russia.</title>
        <authorList>
            <person name="Gostev V."/>
            <person name="Goncharov A."/>
            <person name="Kolodzhieva V."/>
            <person name="Suvorov A."/>
            <person name="Sidorenko S."/>
            <person name="Zueva L."/>
        </authorList>
    </citation>
    <scope>NUCLEOTIDE SEQUENCE [LARGE SCALE GENOMIC DNA]</scope>
    <source>
        <strain evidence="8 12">20</strain>
    </source>
</reference>
<name>A0A133CDK2_ENTFC</name>
<dbReference type="Gene3D" id="2.60.40.10">
    <property type="entry name" value="Immunoglobulins"/>
    <property type="match status" value="2"/>
</dbReference>
<feature type="region of interest" description="Disordered" evidence="1">
    <location>
        <begin position="377"/>
        <end position="401"/>
    </location>
</feature>
<evidence type="ECO:0000313" key="7">
    <source>
        <dbReference type="EMBL" id="OOL83785.1"/>
    </source>
</evidence>
<feature type="domain" description="SpaA-like prealbumin fold" evidence="5">
    <location>
        <begin position="236"/>
        <end position="330"/>
    </location>
</feature>
<feature type="chain" id="PRO_5044368453" evidence="3">
    <location>
        <begin position="19"/>
        <end position="437"/>
    </location>
</feature>
<dbReference type="AlphaFoldDB" id="A0A133CDK2"/>
<dbReference type="EMBL" id="QHGU01000008">
    <property type="protein sequence ID" value="PZM56723.1"/>
    <property type="molecule type" value="Genomic_DNA"/>
</dbReference>
<reference evidence="6 13" key="4">
    <citation type="submission" date="2019-10" db="EMBL/GenBank/DDBJ databases">
        <title>Evolutionary dynamics of vancomycin-resistant Enterococcus faecium during gastrointestinal tract colonization and bloodstream infection in immunocompromised pediatric patients.</title>
        <authorList>
            <person name="Chilambi G.S."/>
            <person name="Nordstrom H.R."/>
            <person name="Evans D.R."/>
            <person name="Ferrolino J."/>
            <person name="Hayden R.T."/>
            <person name="Maron G.M."/>
            <person name="Vo A.N."/>
            <person name="Gilmore M.S."/>
            <person name="Wolf J."/>
            <person name="Rosch J.W."/>
            <person name="Van Tyne D."/>
        </authorList>
    </citation>
    <scope>NUCLEOTIDE SEQUENCE [LARGE SCALE GENOMIC DNA]</scope>
    <source>
        <strain evidence="6 13">VRECG27</strain>
    </source>
</reference>
<dbReference type="OMA" id="LPAMSDW"/>
<feature type="transmembrane region" description="Helical" evidence="2">
    <location>
        <begin position="411"/>
        <end position="428"/>
    </location>
</feature>
<feature type="domain" description="Gram-positive pilin subunit D1 N-terminal" evidence="4">
    <location>
        <begin position="34"/>
        <end position="217"/>
    </location>
</feature>
<feature type="compositionally biased region" description="Basic and acidic residues" evidence="1">
    <location>
        <begin position="377"/>
        <end position="387"/>
    </location>
</feature>
<evidence type="ECO:0000313" key="8">
    <source>
        <dbReference type="EMBL" id="PZM56723.1"/>
    </source>
</evidence>
<reference evidence="9 10" key="1">
    <citation type="submission" date="2016-04" db="EMBL/GenBank/DDBJ databases">
        <authorList>
            <person name="Millard A."/>
        </authorList>
    </citation>
    <scope>NUCLEOTIDE SEQUENCE [LARGE SCALE GENOMIC DNA]</scope>
    <source>
        <strain evidence="9">Isolate 22</strain>
    </source>
</reference>
<organism evidence="8 12">
    <name type="scientific">Enterococcus faecium</name>
    <name type="common">Streptococcus faecium</name>
    <dbReference type="NCBI Taxonomy" id="1352"/>
    <lineage>
        <taxon>Bacteria</taxon>
        <taxon>Bacillati</taxon>
        <taxon>Bacillota</taxon>
        <taxon>Bacilli</taxon>
        <taxon>Lactobacillales</taxon>
        <taxon>Enterococcaceae</taxon>
        <taxon>Enterococcus</taxon>
    </lineage>
</organism>
<dbReference type="InterPro" id="IPR013783">
    <property type="entry name" value="Ig-like_fold"/>
</dbReference>
<evidence type="ECO:0000259" key="4">
    <source>
        <dbReference type="Pfam" id="PF16555"/>
    </source>
</evidence>
<dbReference type="EMBL" id="WEFP01000001">
    <property type="protein sequence ID" value="KAB7577127.1"/>
    <property type="molecule type" value="Genomic_DNA"/>
</dbReference>
<gene>
    <name evidence="7" type="ORF">B1P95_02335</name>
    <name evidence="8" type="ORF">DKP91_02845</name>
    <name evidence="9" type="ORF">DTPHA_600062</name>
    <name evidence="6" type="ORF">GBM73_07255</name>
</gene>
<reference evidence="7 11" key="2">
    <citation type="submission" date="2017-02" db="EMBL/GenBank/DDBJ databases">
        <title>Clonality and virulence of isolates of VRE in Hematopoietic Stem Cell Transplanted (HSCT) patients.</title>
        <authorList>
            <person name="Marchi A.P."/>
            <person name="Martins R.C."/>
            <person name="Marie S.K."/>
            <person name="Levin A.S."/>
            <person name="Costa S.F."/>
        </authorList>
    </citation>
    <scope>NUCLEOTIDE SEQUENCE [LARGE SCALE GENOMIC DNA]</scope>
    <source>
        <strain evidence="7 11">LIM1759</strain>
    </source>
</reference>
<evidence type="ECO:0000313" key="12">
    <source>
        <dbReference type="Proteomes" id="UP000249070"/>
    </source>
</evidence>
<evidence type="ECO:0000313" key="6">
    <source>
        <dbReference type="EMBL" id="KAB7577127.1"/>
    </source>
</evidence>
<evidence type="ECO:0000259" key="5">
    <source>
        <dbReference type="Pfam" id="PF17802"/>
    </source>
</evidence>
<keyword evidence="2" id="KW-0812">Transmembrane</keyword>
<dbReference type="Proteomes" id="UP000191171">
    <property type="component" value="Unassembled WGS sequence"/>
</dbReference>
<evidence type="ECO:0000256" key="3">
    <source>
        <dbReference type="SAM" id="SignalP"/>
    </source>
</evidence>
<dbReference type="EMBL" id="MVGJ01000010">
    <property type="protein sequence ID" value="OOL83785.1"/>
    <property type="molecule type" value="Genomic_DNA"/>
</dbReference>
<dbReference type="InterPro" id="IPR041033">
    <property type="entry name" value="SpaA_PFL_dom_1"/>
</dbReference>
<keyword evidence="2" id="KW-1133">Transmembrane helix</keyword>
<evidence type="ECO:0000256" key="2">
    <source>
        <dbReference type="SAM" id="Phobius"/>
    </source>
</evidence>
<dbReference type="Proteomes" id="UP000249070">
    <property type="component" value="Unassembled WGS sequence"/>
</dbReference>
<sequence>MKKLLCLMLQLLVLLPLAAVLLPHAMSAEESGEDVVEFVLHKRMIRDIDYNDQFEYHENDGLAISEEAGETADIISQTVPLNGATFAIYDMTDYYHEKKAAENMTPKEFVQQIAETNRNNIRQLITEERLVQIGTSVTTGKDTVGGLGDGIARIKAPKKNQDRDAVYLIFEESIDPEVGLDVDIDQTAIPIAAILPIYHPTESTEELQEIHIYPKNVGYLRDPYFFKYGRQRGTTEKGKPLEGAVFALYQMIEGGKYYLDMAPANDLKNQWIKPADNDPLNDKNVSKFISDKEGLVTTGQRFLPSGTYYFEELKGVEGYEMDEASKRIEVIIPEFWVDAKGQPQYVVVNGQEMAELESGKVPVSAYESATPRVYNETVKETTDKPKEPSGPSNPGQSGKWSVFPQTNEARTLISLLGILLLLGAVLLIKKERGEKNE</sequence>
<comment type="caution">
    <text evidence="8">The sequence shown here is derived from an EMBL/GenBank/DDBJ whole genome shotgun (WGS) entry which is preliminary data.</text>
</comment>
<evidence type="ECO:0000313" key="11">
    <source>
        <dbReference type="Proteomes" id="UP000191171"/>
    </source>
</evidence>
<keyword evidence="2" id="KW-0472">Membrane</keyword>
<protein>
    <submittedName>
        <fullName evidence="9">LPXTG-motif protein cell wall anchor domain protein</fullName>
    </submittedName>
    <submittedName>
        <fullName evidence="8">Peptidase</fullName>
    </submittedName>
</protein>
<dbReference type="RefSeq" id="WP_002286776.1">
    <property type="nucleotide sequence ID" value="NZ_AP026566.1"/>
</dbReference>
<dbReference type="Pfam" id="PF17802">
    <property type="entry name" value="SpaA"/>
    <property type="match status" value="1"/>
</dbReference>
<evidence type="ECO:0000256" key="1">
    <source>
        <dbReference type="SAM" id="MobiDB-lite"/>
    </source>
</evidence>
<feature type="signal peptide" evidence="3">
    <location>
        <begin position="1"/>
        <end position="18"/>
    </location>
</feature>
<feature type="compositionally biased region" description="Polar residues" evidence="1">
    <location>
        <begin position="390"/>
        <end position="401"/>
    </location>
</feature>
<dbReference type="Proteomes" id="UP000183509">
    <property type="component" value="Unassembled WGS sequence"/>
</dbReference>
<dbReference type="Pfam" id="PF16555">
    <property type="entry name" value="GramPos_pilinD1"/>
    <property type="match status" value="1"/>
</dbReference>
<dbReference type="STRING" id="1352.AL014_09655"/>
<proteinExistence type="predicted"/>
<keyword evidence="3" id="KW-0732">Signal</keyword>
<dbReference type="InterPro" id="IPR032364">
    <property type="entry name" value="GramPos_pilinD1_N"/>
</dbReference>
<dbReference type="Proteomes" id="UP000469871">
    <property type="component" value="Unassembled WGS sequence"/>
</dbReference>
<dbReference type="EMBL" id="FKLM01000001">
    <property type="protein sequence ID" value="SAY59834.1"/>
    <property type="molecule type" value="Genomic_DNA"/>
</dbReference>